<dbReference type="AlphaFoldDB" id="A0A1G9W2T8"/>
<dbReference type="STRING" id="563176.SAMN04488090_4220"/>
<dbReference type="GO" id="GO:0003677">
    <property type="term" value="F:DNA binding"/>
    <property type="evidence" value="ECO:0007669"/>
    <property type="project" value="InterPro"/>
</dbReference>
<dbReference type="SUPFAM" id="SSF46894">
    <property type="entry name" value="C-terminal effector domain of the bipartite response regulators"/>
    <property type="match status" value="1"/>
</dbReference>
<keyword evidence="2" id="KW-0812">Transmembrane</keyword>
<dbReference type="Proteomes" id="UP000198901">
    <property type="component" value="Unassembled WGS sequence"/>
</dbReference>
<dbReference type="SUPFAM" id="SSF63829">
    <property type="entry name" value="Calcium-dependent phosphotriesterase"/>
    <property type="match status" value="1"/>
</dbReference>
<gene>
    <name evidence="4" type="ORF">SAMN04488090_4220</name>
</gene>
<dbReference type="InterPro" id="IPR016032">
    <property type="entry name" value="Sig_transdc_resp-reg_C-effctor"/>
</dbReference>
<dbReference type="InterPro" id="IPR015943">
    <property type="entry name" value="WD40/YVTN_repeat-like_dom_sf"/>
</dbReference>
<dbReference type="InterPro" id="IPR036388">
    <property type="entry name" value="WH-like_DNA-bd_sf"/>
</dbReference>
<keyword evidence="1" id="KW-0175">Coiled coil</keyword>
<dbReference type="RefSeq" id="WP_093207631.1">
    <property type="nucleotide sequence ID" value="NZ_FNGS01000009.1"/>
</dbReference>
<evidence type="ECO:0000256" key="2">
    <source>
        <dbReference type="SAM" id="Phobius"/>
    </source>
</evidence>
<feature type="coiled-coil region" evidence="1">
    <location>
        <begin position="761"/>
        <end position="832"/>
    </location>
</feature>
<evidence type="ECO:0000313" key="4">
    <source>
        <dbReference type="EMBL" id="SDM78385.1"/>
    </source>
</evidence>
<dbReference type="OrthoDB" id="9806995at2"/>
<evidence type="ECO:0000313" key="5">
    <source>
        <dbReference type="Proteomes" id="UP000198901"/>
    </source>
</evidence>
<proteinExistence type="predicted"/>
<feature type="transmembrane region" description="Helical" evidence="2">
    <location>
        <begin position="724"/>
        <end position="746"/>
    </location>
</feature>
<sequence>MKTSDWKRTLLTGLVALLSAGPLLAFQGALGKMCLPEVVHFTPADYKAQRQNWSLVQDPKTRFLYAGNSKGLLEFDGRKWQVYTLPRRQIVRSVAVADGKIFTGALQEFGFWQADSQGVLRYHSLAGQIQDKRFRNEEIWNILPVRDAVYFHSFAFLFRYKNNKITQIPTPGNVFFAYEVNNRLLIQFIDKGLFEWVGEKFVLLKGSEFLGKERIRCLLPLSGNRLLVGTDRLLLTYDGQQFTRMQSEAESFLSAYHLNKAIRVDDRTLAFGSILNGLILTDENGNILTHLNQKKGLQNNTVLALRRDADGNVWTGNDSGIDLVLLSLPLRYYQDQDGVLGTVYDAAVFRGKLYVGTNHGVFEVPLADRNAGFRLVPGSQGQVWDLAVIDGELFCGHNEGTFLIRDGTFQKISSVTGGLALIPLTRHPGVLLQGTYTHLCVYKKIDGAWQFSHVLSGDFSLTHQLAELADGSVWLKRKYGGLAEITLSDDVSKLTSVRTIDGFQDASLTSMEGRGILCAGGRSYEIRNRKIVPVSLFGEAPIRNIFPVGYQSYVVLKNNGALGYYRPDQPVQEVNLRHIQWVEGYENIVPLDDEQVLICRDDGFSVLPVSYLRKREDMPFTRPDIREIRTDQLEMELYPRQPLPNLALRHWQNDLSFRISSTQYEVIFAWQYWLEGSGKEQWSTWREDDYLKFSALPPGDYVLHLRSASSRDETVLPFRIHPPWYWNTWSQLIYTLLLIGLLYLVYRLYRRRIQTHQNRIRQKMQAELDEEQRRNAQVLVELRNEQLRKDVHRKSEELANSAMNLLHKNELLETLKQELEKLRKEMGTDRGAQQYRTLVQLIDRNLADEHSWELFEANFNDVHDHFFKKLLEMFPNLTPGDLKLAAYLRMNLSSKEIAQLLNITVRSVELKRYRLRGKLELATEQNLNEFLMKM</sequence>
<protein>
    <recommendedName>
        <fullName evidence="3">HTH luxR-type domain-containing protein</fullName>
    </recommendedName>
</protein>
<dbReference type="Gene3D" id="2.130.10.10">
    <property type="entry name" value="YVTN repeat-like/Quinoprotein amine dehydrogenase"/>
    <property type="match status" value="1"/>
</dbReference>
<keyword evidence="5" id="KW-1185">Reference proteome</keyword>
<evidence type="ECO:0000259" key="3">
    <source>
        <dbReference type="SMART" id="SM00421"/>
    </source>
</evidence>
<keyword evidence="2" id="KW-1133">Transmembrane helix</keyword>
<dbReference type="Gene3D" id="2.60.40.10">
    <property type="entry name" value="Immunoglobulins"/>
    <property type="match status" value="1"/>
</dbReference>
<evidence type="ECO:0000256" key="1">
    <source>
        <dbReference type="SAM" id="Coils"/>
    </source>
</evidence>
<dbReference type="Gene3D" id="1.10.10.10">
    <property type="entry name" value="Winged helix-like DNA-binding domain superfamily/Winged helix DNA-binding domain"/>
    <property type="match status" value="1"/>
</dbReference>
<organism evidence="4 5">
    <name type="scientific">Siphonobacter aquaeclarae</name>
    <dbReference type="NCBI Taxonomy" id="563176"/>
    <lineage>
        <taxon>Bacteria</taxon>
        <taxon>Pseudomonadati</taxon>
        <taxon>Bacteroidota</taxon>
        <taxon>Cytophagia</taxon>
        <taxon>Cytophagales</taxon>
        <taxon>Cytophagaceae</taxon>
        <taxon>Siphonobacter</taxon>
    </lineage>
</organism>
<dbReference type="InterPro" id="IPR013783">
    <property type="entry name" value="Ig-like_fold"/>
</dbReference>
<accession>A0A1G9W2T8</accession>
<dbReference type="GO" id="GO:0006355">
    <property type="term" value="P:regulation of DNA-templated transcription"/>
    <property type="evidence" value="ECO:0007669"/>
    <property type="project" value="InterPro"/>
</dbReference>
<reference evidence="4 5" key="1">
    <citation type="submission" date="2016-10" db="EMBL/GenBank/DDBJ databases">
        <authorList>
            <person name="de Groot N.N."/>
        </authorList>
    </citation>
    <scope>NUCLEOTIDE SEQUENCE [LARGE SCALE GENOMIC DNA]</scope>
    <source>
        <strain evidence="4 5">DSM 21668</strain>
    </source>
</reference>
<dbReference type="EMBL" id="FNGS01000009">
    <property type="protein sequence ID" value="SDM78385.1"/>
    <property type="molecule type" value="Genomic_DNA"/>
</dbReference>
<keyword evidence="2" id="KW-0472">Membrane</keyword>
<name>A0A1G9W2T8_9BACT</name>
<feature type="domain" description="HTH luxR-type" evidence="3">
    <location>
        <begin position="874"/>
        <end position="931"/>
    </location>
</feature>
<dbReference type="InterPro" id="IPR000792">
    <property type="entry name" value="Tscrpt_reg_LuxR_C"/>
</dbReference>
<dbReference type="SMART" id="SM00421">
    <property type="entry name" value="HTH_LUXR"/>
    <property type="match status" value="1"/>
</dbReference>